<dbReference type="GO" id="GO:0009061">
    <property type="term" value="P:anaerobic respiration"/>
    <property type="evidence" value="ECO:0007669"/>
    <property type="project" value="TreeGrafter"/>
</dbReference>
<comment type="subcellular location">
    <subcellularLocation>
        <location evidence="1">Cell membrane</location>
        <topology evidence="1">Single-pass membrane protein</topology>
    </subcellularLocation>
</comment>
<feature type="binding site" evidence="13">
    <location>
        <position position="68"/>
    </location>
    <ligand>
        <name>a menaquinol</name>
        <dbReference type="ChEBI" id="CHEBI:18151"/>
    </ligand>
</feature>
<keyword evidence="15" id="KW-0732">Signal</keyword>
<keyword evidence="6" id="KW-0812">Transmembrane</keyword>
<dbReference type="Pfam" id="PF03264">
    <property type="entry name" value="Cytochrom_NNT"/>
    <property type="match status" value="1"/>
</dbReference>
<accession>A0A6V8LV35</accession>
<keyword evidence="3 12" id="KW-0813">Transport</keyword>
<feature type="binding site" description="axial binding residue" evidence="14">
    <location>
        <position position="121"/>
    </location>
    <ligand>
        <name>heme</name>
        <dbReference type="ChEBI" id="CHEBI:30413"/>
        <label>3</label>
    </ligand>
    <ligandPart>
        <name>Fe</name>
        <dbReference type="ChEBI" id="CHEBI:18248"/>
    </ligandPart>
</feature>
<evidence type="ECO:0000256" key="7">
    <source>
        <dbReference type="ARBA" id="ARBA00022723"/>
    </source>
</evidence>
<reference evidence="17 18" key="1">
    <citation type="submission" date="2020-04" db="EMBL/GenBank/DDBJ databases">
        <authorList>
            <consortium name="Desulfovibrio sp. FSS-1 genome sequencing consortium"/>
            <person name="Shimoshige H."/>
            <person name="Kobayashi H."/>
            <person name="Maekawa T."/>
        </authorList>
    </citation>
    <scope>NUCLEOTIDE SEQUENCE [LARGE SCALE GENOMIC DNA]</scope>
    <source>
        <strain evidence="17 18">SIID29052-01</strain>
    </source>
</reference>
<keyword evidence="7 12" id="KW-0479">Metal-binding</keyword>
<comment type="PTM">
    <text evidence="12">Binds 4 heme groups per subunit.</text>
</comment>
<evidence type="ECO:0000256" key="3">
    <source>
        <dbReference type="ARBA" id="ARBA00022448"/>
    </source>
</evidence>
<feature type="binding site" description="covalent" evidence="13">
    <location>
        <position position="70"/>
    </location>
    <ligand>
        <name>heme</name>
        <dbReference type="ChEBI" id="CHEBI:30413"/>
        <label>2</label>
    </ligand>
</feature>
<comment type="caution">
    <text evidence="17">The sequence shown here is derived from an EMBL/GenBank/DDBJ whole genome shotgun (WGS) entry which is preliminary data.</text>
</comment>
<dbReference type="GO" id="GO:0019333">
    <property type="term" value="P:denitrification pathway"/>
    <property type="evidence" value="ECO:0007669"/>
    <property type="project" value="InterPro"/>
</dbReference>
<dbReference type="PANTHER" id="PTHR30333">
    <property type="entry name" value="CYTOCHROME C-TYPE PROTEIN"/>
    <property type="match status" value="1"/>
</dbReference>
<evidence type="ECO:0000313" key="18">
    <source>
        <dbReference type="Proteomes" id="UP000494245"/>
    </source>
</evidence>
<dbReference type="GO" id="GO:0005886">
    <property type="term" value="C:plasma membrane"/>
    <property type="evidence" value="ECO:0007669"/>
    <property type="project" value="UniProtKB-SubCell"/>
</dbReference>
<evidence type="ECO:0000313" key="17">
    <source>
        <dbReference type="EMBL" id="GFK93527.1"/>
    </source>
</evidence>
<evidence type="ECO:0000256" key="12">
    <source>
        <dbReference type="PIRNR" id="PIRNR000013"/>
    </source>
</evidence>
<dbReference type="AlphaFoldDB" id="A0A6V8LV35"/>
<feature type="domain" description="NapC/NirT cytochrome c N-terminal" evidence="16">
    <location>
        <begin position="19"/>
        <end position="99"/>
    </location>
</feature>
<organism evidence="17 18">
    <name type="scientific">Fundidesulfovibrio magnetotacticus</name>
    <dbReference type="NCBI Taxonomy" id="2730080"/>
    <lineage>
        <taxon>Bacteria</taxon>
        <taxon>Pseudomonadati</taxon>
        <taxon>Thermodesulfobacteriota</taxon>
        <taxon>Desulfovibrionia</taxon>
        <taxon>Desulfovibrionales</taxon>
        <taxon>Desulfovibrionaceae</taxon>
        <taxon>Fundidesulfovibrio</taxon>
    </lineage>
</organism>
<keyword evidence="8 12" id="KW-0249">Electron transport</keyword>
<feature type="binding site" description="covalent" evidence="13">
    <location>
        <position position="47"/>
    </location>
    <ligand>
        <name>heme</name>
        <dbReference type="ChEBI" id="CHEBI:30413"/>
        <label>1</label>
    </ligand>
</feature>
<feature type="binding site" description="covalent" evidence="13">
    <location>
        <position position="120"/>
    </location>
    <ligand>
        <name>heme</name>
        <dbReference type="ChEBI" id="CHEBI:30413"/>
        <label>3</label>
    </ligand>
</feature>
<dbReference type="SUPFAM" id="SSF48695">
    <property type="entry name" value="Multiheme cytochromes"/>
    <property type="match status" value="1"/>
</dbReference>
<dbReference type="GO" id="GO:0009055">
    <property type="term" value="F:electron transfer activity"/>
    <property type="evidence" value="ECO:0007669"/>
    <property type="project" value="TreeGrafter"/>
</dbReference>
<comment type="similarity">
    <text evidence="2">Belongs to the NapC/NirT/NrfH family.</text>
</comment>
<evidence type="ECO:0000256" key="2">
    <source>
        <dbReference type="ARBA" id="ARBA00007395"/>
    </source>
</evidence>
<feature type="binding site" description="covalent" evidence="13">
    <location>
        <position position="139"/>
    </location>
    <ligand>
        <name>heme</name>
        <dbReference type="ChEBI" id="CHEBI:30413"/>
        <label>4</label>
    </ligand>
</feature>
<feature type="binding site" description="axial binding residue" evidence="14">
    <location>
        <position position="50"/>
    </location>
    <ligand>
        <name>heme</name>
        <dbReference type="ChEBI" id="CHEBI:30413"/>
        <label>1</label>
    </ligand>
    <ligandPart>
        <name>Fe</name>
        <dbReference type="ChEBI" id="CHEBI:18248"/>
    </ligandPart>
</feature>
<reference evidence="17 18" key="2">
    <citation type="submission" date="2020-05" db="EMBL/GenBank/DDBJ databases">
        <title>Draft genome sequence of Desulfovibrio sp. strainFSS-1.</title>
        <authorList>
            <person name="Shimoshige H."/>
            <person name="Kobayashi H."/>
            <person name="Maekawa T."/>
        </authorList>
    </citation>
    <scope>NUCLEOTIDE SEQUENCE [LARGE SCALE GENOMIC DNA]</scope>
    <source>
        <strain evidence="17 18">SIID29052-01</strain>
    </source>
</reference>
<dbReference type="EMBL" id="BLTE01000005">
    <property type="protein sequence ID" value="GFK93527.1"/>
    <property type="molecule type" value="Genomic_DNA"/>
</dbReference>
<evidence type="ECO:0000256" key="6">
    <source>
        <dbReference type="ARBA" id="ARBA00022692"/>
    </source>
</evidence>
<feature type="binding site" description="covalent" evidence="13">
    <location>
        <position position="136"/>
    </location>
    <ligand>
        <name>heme</name>
        <dbReference type="ChEBI" id="CHEBI:30413"/>
        <label>4</label>
    </ligand>
</feature>
<feature type="binding site" description="axial binding residue" evidence="14">
    <location>
        <position position="71"/>
    </location>
    <ligand>
        <name>heme</name>
        <dbReference type="ChEBI" id="CHEBI:30413"/>
        <label>2</label>
    </ligand>
    <ligandPart>
        <name>Fe</name>
        <dbReference type="ChEBI" id="CHEBI:18248"/>
    </ligandPart>
</feature>
<feature type="signal peptide" evidence="15">
    <location>
        <begin position="1"/>
        <end position="32"/>
    </location>
</feature>
<evidence type="ECO:0000256" key="10">
    <source>
        <dbReference type="ARBA" id="ARBA00023004"/>
    </source>
</evidence>
<feature type="binding site" description="axial binding residue" evidence="14">
    <location>
        <position position="90"/>
    </location>
    <ligand>
        <name>heme</name>
        <dbReference type="ChEBI" id="CHEBI:30413"/>
        <label>1</label>
    </ligand>
    <ligandPart>
        <name>Fe</name>
        <dbReference type="ChEBI" id="CHEBI:18248"/>
    </ligandPart>
</feature>
<keyword evidence="11" id="KW-0472">Membrane</keyword>
<proteinExistence type="inferred from homology"/>
<keyword evidence="18" id="KW-1185">Reference proteome</keyword>
<keyword evidence="5 12" id="KW-0349">Heme</keyword>
<dbReference type="InterPro" id="IPR038266">
    <property type="entry name" value="NapC/NirT_cytc_sf"/>
</dbReference>
<dbReference type="PANTHER" id="PTHR30333:SF1">
    <property type="entry name" value="CYTOCHROME C-TYPE PROTEIN NAPC"/>
    <property type="match status" value="1"/>
</dbReference>
<evidence type="ECO:0000256" key="13">
    <source>
        <dbReference type="PIRSR" id="PIRSR000013-1"/>
    </source>
</evidence>
<feature type="binding site" evidence="13">
    <location>
        <position position="67"/>
    </location>
    <ligand>
        <name>a menaquinol</name>
        <dbReference type="ChEBI" id="CHEBI:18151"/>
    </ligand>
</feature>
<evidence type="ECO:0000256" key="9">
    <source>
        <dbReference type="ARBA" id="ARBA00022989"/>
    </source>
</evidence>
<dbReference type="GO" id="GO:0046872">
    <property type="term" value="F:metal ion binding"/>
    <property type="evidence" value="ECO:0007669"/>
    <property type="project" value="UniProtKB-KW"/>
</dbReference>
<evidence type="ECO:0000256" key="4">
    <source>
        <dbReference type="ARBA" id="ARBA00022475"/>
    </source>
</evidence>
<feature type="binding site" description="covalent" evidence="13">
    <location>
        <position position="44"/>
    </location>
    <ligand>
        <name>heme</name>
        <dbReference type="ChEBI" id="CHEBI:30413"/>
        <label>1</label>
    </ligand>
</feature>
<feature type="binding site" evidence="13">
    <location>
        <position position="83"/>
    </location>
    <ligand>
        <name>a menaquinol</name>
        <dbReference type="ChEBI" id="CHEBI:18151"/>
    </ligand>
</feature>
<dbReference type="InterPro" id="IPR036280">
    <property type="entry name" value="Multihaem_cyt_sf"/>
</dbReference>
<feature type="binding site" description="covalent" evidence="13">
    <location>
        <position position="117"/>
    </location>
    <ligand>
        <name>heme</name>
        <dbReference type="ChEBI" id="CHEBI:30413"/>
        <label>3</label>
    </ligand>
</feature>
<evidence type="ECO:0000256" key="1">
    <source>
        <dbReference type="ARBA" id="ARBA00004162"/>
    </source>
</evidence>
<dbReference type="InterPro" id="IPR005126">
    <property type="entry name" value="NapC/NirT_cyt_c_N"/>
</dbReference>
<keyword evidence="9" id="KW-1133">Transmembrane helix</keyword>
<comment type="cofactor">
    <cofactor evidence="13">
        <name>heme</name>
        <dbReference type="ChEBI" id="CHEBI:30413"/>
    </cofactor>
    <text evidence="13">Binds 4 heme groups per subunit.</text>
</comment>
<evidence type="ECO:0000256" key="11">
    <source>
        <dbReference type="ARBA" id="ARBA00023136"/>
    </source>
</evidence>
<evidence type="ECO:0000259" key="16">
    <source>
        <dbReference type="Pfam" id="PF03264"/>
    </source>
</evidence>
<feature type="binding site" evidence="13">
    <location>
        <position position="90"/>
    </location>
    <ligand>
        <name>a menaquinol</name>
        <dbReference type="ChEBI" id="CHEBI:18151"/>
    </ligand>
</feature>
<dbReference type="InterPro" id="IPR051174">
    <property type="entry name" value="Cytochrome_c-type_ET"/>
</dbReference>
<gene>
    <name evidence="17" type="primary">napC</name>
    <name evidence="17" type="ORF">NNJEOMEG_01361</name>
</gene>
<sequence length="159" mass="16916">MSNAPPNRTSPTNWFAVASVLAVLLVAGAAGAWSMQATDQAAFCASCHTMDTSFWTFGKSGHAKLACNDCHAPQNLAAKIPFKAQAGSADVWATVSKNIPDVIHASKMHKDVIQANCVRCHAPTIQTVAMDAKPYCVDCHRSVPHKSRTPISTRKVADG</sequence>
<evidence type="ECO:0000256" key="15">
    <source>
        <dbReference type="SAM" id="SignalP"/>
    </source>
</evidence>
<dbReference type="GO" id="GO:0020037">
    <property type="term" value="F:heme binding"/>
    <property type="evidence" value="ECO:0007669"/>
    <property type="project" value="InterPro"/>
</dbReference>
<feature type="binding site" description="axial binding residue" evidence="14">
    <location>
        <position position="140"/>
    </location>
    <ligand>
        <name>heme</name>
        <dbReference type="ChEBI" id="CHEBI:30413"/>
        <label>4</label>
    </ligand>
    <ligandPart>
        <name>Fe</name>
        <dbReference type="ChEBI" id="CHEBI:18248"/>
    </ligandPart>
</feature>
<dbReference type="Proteomes" id="UP000494245">
    <property type="component" value="Unassembled WGS sequence"/>
</dbReference>
<keyword evidence="4" id="KW-1003">Cell membrane</keyword>
<feature type="binding site" description="axial binding residue" evidence="14">
    <location>
        <position position="62"/>
    </location>
    <ligand>
        <name>heme</name>
        <dbReference type="ChEBI" id="CHEBI:30413"/>
        <label>3</label>
    </ligand>
    <ligandPart>
        <name>Fe</name>
        <dbReference type="ChEBI" id="CHEBI:18248"/>
    </ligandPart>
</feature>
<protein>
    <recommendedName>
        <fullName evidence="12">Cytochrome c-type protein</fullName>
    </recommendedName>
</protein>
<dbReference type="RefSeq" id="WP_173082642.1">
    <property type="nucleotide sequence ID" value="NZ_BLTE01000005.1"/>
</dbReference>
<feature type="chain" id="PRO_5028990561" description="Cytochrome c-type protein" evidence="15">
    <location>
        <begin position="33"/>
        <end position="159"/>
    </location>
</feature>
<evidence type="ECO:0000256" key="8">
    <source>
        <dbReference type="ARBA" id="ARBA00022982"/>
    </source>
</evidence>
<dbReference type="Gene3D" id="1.10.3820.10">
    <property type="entry name" value="Di-heme elbow motif domain"/>
    <property type="match status" value="1"/>
</dbReference>
<name>A0A6V8LV35_9BACT</name>
<dbReference type="PIRSF" id="PIRSF000013">
    <property type="entry name" value="4_hem_cytochrm_NapC"/>
    <property type="match status" value="1"/>
</dbReference>
<feature type="binding site" description="axial binding residue" evidence="14">
    <location>
        <position position="145"/>
    </location>
    <ligand>
        <name>heme</name>
        <dbReference type="ChEBI" id="CHEBI:30413"/>
        <label>2</label>
    </ligand>
    <ligandPart>
        <name>Fe</name>
        <dbReference type="ChEBI" id="CHEBI:18248"/>
    </ligandPart>
</feature>
<dbReference type="InterPro" id="IPR024717">
    <property type="entry name" value="NapC/NirT/NrfH"/>
</dbReference>
<evidence type="ECO:0000256" key="14">
    <source>
        <dbReference type="PIRSR" id="PIRSR000013-2"/>
    </source>
</evidence>
<evidence type="ECO:0000256" key="5">
    <source>
        <dbReference type="ARBA" id="ARBA00022617"/>
    </source>
</evidence>
<keyword evidence="10 12" id="KW-0408">Iron</keyword>